<feature type="domain" description="Protein kinase" evidence="9">
    <location>
        <begin position="54"/>
        <end position="396"/>
    </location>
</feature>
<accession>A0A0C3CNJ4</accession>
<organism evidence="10 11">
    <name type="scientific">Piloderma croceum (strain F 1598)</name>
    <dbReference type="NCBI Taxonomy" id="765440"/>
    <lineage>
        <taxon>Eukaryota</taxon>
        <taxon>Fungi</taxon>
        <taxon>Dikarya</taxon>
        <taxon>Basidiomycota</taxon>
        <taxon>Agaricomycotina</taxon>
        <taxon>Agaricomycetes</taxon>
        <taxon>Agaricomycetidae</taxon>
        <taxon>Atheliales</taxon>
        <taxon>Atheliaceae</taxon>
        <taxon>Piloderma</taxon>
    </lineage>
</organism>
<dbReference type="InterPro" id="IPR000719">
    <property type="entry name" value="Prot_kinase_dom"/>
</dbReference>
<sequence length="399" mass="44382">MSSQVLCAYPNTQQTFDRKGEQDSGTCEEPLSMPAEEGYGYYSSAVVGHRLGQYKIVRKLRWARASSIWLCVDTAAPHKTYVAVKILSAHATGCIVGGLSTEYNVFRRIESANPCHPGFAHCLAIQHCFTVHSSAGGHICFVTDVLGPNMMTLRSAQPNQTFPMSVAKRIIKQILLSVDYLHRECGYIHTDIKADNVLASLPDPIVPQIDKYVEDHQSATYDNLKPSCQIIKSHPLTNFNLDLRHLRVRLIDYDEASPIDKHHDDQCQAAIVRAPEVTLGYTWSTPVDIWSVGCLVFELVTNSHLFGQPGPYSASVHLQSMVEYLGSFPPQFLEACSRSLLRVTDFMPTDLEEILYSLGTVQADDIPGVAAFMRQCLALDPASRPSALQLLNDKWLKDL</sequence>
<dbReference type="InterPro" id="IPR051334">
    <property type="entry name" value="SRPK"/>
</dbReference>
<keyword evidence="6" id="KW-0067">ATP-binding</keyword>
<dbReference type="InParanoid" id="A0A0C3CNJ4"/>
<keyword evidence="4" id="KW-0547">Nucleotide-binding</keyword>
<dbReference type="GO" id="GO:0004674">
    <property type="term" value="F:protein serine/threonine kinase activity"/>
    <property type="evidence" value="ECO:0007669"/>
    <property type="project" value="UniProtKB-KW"/>
</dbReference>
<keyword evidence="11" id="KW-1185">Reference proteome</keyword>
<dbReference type="Proteomes" id="UP000054166">
    <property type="component" value="Unassembled WGS sequence"/>
</dbReference>
<protein>
    <recommendedName>
        <fullName evidence="1">non-specific serine/threonine protein kinase</fullName>
        <ecNumber evidence="1">2.7.11.1</ecNumber>
    </recommendedName>
</protein>
<keyword evidence="3" id="KW-0808">Transferase</keyword>
<evidence type="ECO:0000256" key="2">
    <source>
        <dbReference type="ARBA" id="ARBA00022527"/>
    </source>
</evidence>
<dbReference type="InterPro" id="IPR011009">
    <property type="entry name" value="Kinase-like_dom_sf"/>
</dbReference>
<evidence type="ECO:0000256" key="6">
    <source>
        <dbReference type="ARBA" id="ARBA00022840"/>
    </source>
</evidence>
<comment type="catalytic activity">
    <reaction evidence="8">
        <text>L-seryl-[protein] + ATP = O-phospho-L-seryl-[protein] + ADP + H(+)</text>
        <dbReference type="Rhea" id="RHEA:17989"/>
        <dbReference type="Rhea" id="RHEA-COMP:9863"/>
        <dbReference type="Rhea" id="RHEA-COMP:11604"/>
        <dbReference type="ChEBI" id="CHEBI:15378"/>
        <dbReference type="ChEBI" id="CHEBI:29999"/>
        <dbReference type="ChEBI" id="CHEBI:30616"/>
        <dbReference type="ChEBI" id="CHEBI:83421"/>
        <dbReference type="ChEBI" id="CHEBI:456216"/>
        <dbReference type="EC" id="2.7.11.1"/>
    </reaction>
</comment>
<evidence type="ECO:0000256" key="8">
    <source>
        <dbReference type="ARBA" id="ARBA00048679"/>
    </source>
</evidence>
<dbReference type="PANTHER" id="PTHR47634:SF9">
    <property type="entry name" value="PROTEIN KINASE DOMAIN-CONTAINING PROTEIN-RELATED"/>
    <property type="match status" value="1"/>
</dbReference>
<reference evidence="10 11" key="1">
    <citation type="submission" date="2014-04" db="EMBL/GenBank/DDBJ databases">
        <authorList>
            <consortium name="DOE Joint Genome Institute"/>
            <person name="Kuo A."/>
            <person name="Tarkka M."/>
            <person name="Buscot F."/>
            <person name="Kohler A."/>
            <person name="Nagy L.G."/>
            <person name="Floudas D."/>
            <person name="Copeland A."/>
            <person name="Barry K.W."/>
            <person name="Cichocki N."/>
            <person name="Veneault-Fourrey C."/>
            <person name="LaButti K."/>
            <person name="Lindquist E.A."/>
            <person name="Lipzen A."/>
            <person name="Lundell T."/>
            <person name="Morin E."/>
            <person name="Murat C."/>
            <person name="Sun H."/>
            <person name="Tunlid A."/>
            <person name="Henrissat B."/>
            <person name="Grigoriev I.V."/>
            <person name="Hibbett D.S."/>
            <person name="Martin F."/>
            <person name="Nordberg H.P."/>
            <person name="Cantor M.N."/>
            <person name="Hua S.X."/>
        </authorList>
    </citation>
    <scope>NUCLEOTIDE SEQUENCE [LARGE SCALE GENOMIC DNA]</scope>
    <source>
        <strain evidence="10 11">F 1598</strain>
    </source>
</reference>
<evidence type="ECO:0000256" key="1">
    <source>
        <dbReference type="ARBA" id="ARBA00012513"/>
    </source>
</evidence>
<dbReference type="SUPFAM" id="SSF56112">
    <property type="entry name" value="Protein kinase-like (PK-like)"/>
    <property type="match status" value="1"/>
</dbReference>
<evidence type="ECO:0000313" key="10">
    <source>
        <dbReference type="EMBL" id="KIM91302.1"/>
    </source>
</evidence>
<dbReference type="EC" id="2.7.11.1" evidence="1"/>
<gene>
    <name evidence="10" type="ORF">PILCRDRAFT_520</name>
</gene>
<keyword evidence="2" id="KW-0723">Serine/threonine-protein kinase</keyword>
<evidence type="ECO:0000256" key="4">
    <source>
        <dbReference type="ARBA" id="ARBA00022741"/>
    </source>
</evidence>
<evidence type="ECO:0000313" key="11">
    <source>
        <dbReference type="Proteomes" id="UP000054166"/>
    </source>
</evidence>
<dbReference type="Gene3D" id="1.10.510.10">
    <property type="entry name" value="Transferase(Phosphotransferase) domain 1"/>
    <property type="match status" value="1"/>
</dbReference>
<comment type="catalytic activity">
    <reaction evidence="7">
        <text>L-threonyl-[protein] + ATP = O-phospho-L-threonyl-[protein] + ADP + H(+)</text>
        <dbReference type="Rhea" id="RHEA:46608"/>
        <dbReference type="Rhea" id="RHEA-COMP:11060"/>
        <dbReference type="Rhea" id="RHEA-COMP:11605"/>
        <dbReference type="ChEBI" id="CHEBI:15378"/>
        <dbReference type="ChEBI" id="CHEBI:30013"/>
        <dbReference type="ChEBI" id="CHEBI:30616"/>
        <dbReference type="ChEBI" id="CHEBI:61977"/>
        <dbReference type="ChEBI" id="CHEBI:456216"/>
        <dbReference type="EC" id="2.7.11.1"/>
    </reaction>
</comment>
<proteinExistence type="predicted"/>
<evidence type="ECO:0000256" key="5">
    <source>
        <dbReference type="ARBA" id="ARBA00022777"/>
    </source>
</evidence>
<keyword evidence="5" id="KW-0418">Kinase</keyword>
<dbReference type="GO" id="GO:0005524">
    <property type="term" value="F:ATP binding"/>
    <property type="evidence" value="ECO:0007669"/>
    <property type="project" value="UniProtKB-KW"/>
</dbReference>
<reference evidence="11" key="2">
    <citation type="submission" date="2015-01" db="EMBL/GenBank/DDBJ databases">
        <title>Evolutionary Origins and Diversification of the Mycorrhizal Mutualists.</title>
        <authorList>
            <consortium name="DOE Joint Genome Institute"/>
            <consortium name="Mycorrhizal Genomics Consortium"/>
            <person name="Kohler A."/>
            <person name="Kuo A."/>
            <person name="Nagy L.G."/>
            <person name="Floudas D."/>
            <person name="Copeland A."/>
            <person name="Barry K.W."/>
            <person name="Cichocki N."/>
            <person name="Veneault-Fourrey C."/>
            <person name="LaButti K."/>
            <person name="Lindquist E.A."/>
            <person name="Lipzen A."/>
            <person name="Lundell T."/>
            <person name="Morin E."/>
            <person name="Murat C."/>
            <person name="Riley R."/>
            <person name="Ohm R."/>
            <person name="Sun H."/>
            <person name="Tunlid A."/>
            <person name="Henrissat B."/>
            <person name="Grigoriev I.V."/>
            <person name="Hibbett D.S."/>
            <person name="Martin F."/>
        </authorList>
    </citation>
    <scope>NUCLEOTIDE SEQUENCE [LARGE SCALE GENOMIC DNA]</scope>
    <source>
        <strain evidence="11">F 1598</strain>
    </source>
</reference>
<dbReference type="STRING" id="765440.A0A0C3CNJ4"/>
<dbReference type="EMBL" id="KN832971">
    <property type="protein sequence ID" value="KIM91302.1"/>
    <property type="molecule type" value="Genomic_DNA"/>
</dbReference>
<name>A0A0C3CNJ4_PILCF</name>
<dbReference type="HOGENOM" id="CLU_000288_81_13_1"/>
<evidence type="ECO:0000256" key="7">
    <source>
        <dbReference type="ARBA" id="ARBA00047899"/>
    </source>
</evidence>
<evidence type="ECO:0000259" key="9">
    <source>
        <dbReference type="PROSITE" id="PS50011"/>
    </source>
</evidence>
<dbReference type="SMART" id="SM00220">
    <property type="entry name" value="S_TKc"/>
    <property type="match status" value="1"/>
</dbReference>
<dbReference type="GO" id="GO:0050684">
    <property type="term" value="P:regulation of mRNA processing"/>
    <property type="evidence" value="ECO:0007669"/>
    <property type="project" value="TreeGrafter"/>
</dbReference>
<dbReference type="Pfam" id="PF00069">
    <property type="entry name" value="Pkinase"/>
    <property type="match status" value="2"/>
</dbReference>
<dbReference type="AlphaFoldDB" id="A0A0C3CNJ4"/>
<dbReference type="PANTHER" id="PTHR47634">
    <property type="entry name" value="PROTEIN KINASE DOMAIN-CONTAINING PROTEIN-RELATED"/>
    <property type="match status" value="1"/>
</dbReference>
<evidence type="ECO:0000256" key="3">
    <source>
        <dbReference type="ARBA" id="ARBA00022679"/>
    </source>
</evidence>
<dbReference type="Gene3D" id="3.30.200.20">
    <property type="entry name" value="Phosphorylase Kinase, domain 1"/>
    <property type="match status" value="1"/>
</dbReference>
<dbReference type="GO" id="GO:0000245">
    <property type="term" value="P:spliceosomal complex assembly"/>
    <property type="evidence" value="ECO:0007669"/>
    <property type="project" value="TreeGrafter"/>
</dbReference>
<dbReference type="PROSITE" id="PS50011">
    <property type="entry name" value="PROTEIN_KINASE_DOM"/>
    <property type="match status" value="1"/>
</dbReference>
<dbReference type="OrthoDB" id="5979581at2759"/>